<reference evidence="3 4" key="1">
    <citation type="submission" date="2020-08" db="EMBL/GenBank/DDBJ databases">
        <title>Genomic Encyclopedia of Type Strains, Phase III (KMG-III): the genomes of soil and plant-associated and newly described type strains.</title>
        <authorList>
            <person name="Whitman W."/>
        </authorList>
    </citation>
    <scope>NUCLEOTIDE SEQUENCE [LARGE SCALE GENOMIC DNA]</scope>
    <source>
        <strain evidence="3 4">CECT 8577</strain>
    </source>
</reference>
<keyword evidence="2" id="KW-1133">Transmembrane helix</keyword>
<dbReference type="NCBIfam" id="NF009314">
    <property type="entry name" value="PRK12674.1-2"/>
    <property type="match status" value="1"/>
</dbReference>
<evidence type="ECO:0000256" key="1">
    <source>
        <dbReference type="ARBA" id="ARBA00008404"/>
    </source>
</evidence>
<comment type="similarity">
    <text evidence="1">Belongs to the CPA3 antiporters (TC 2.A.63) subunit G family.</text>
</comment>
<dbReference type="InterPro" id="IPR005133">
    <property type="entry name" value="PhaG_MnhG_YufB"/>
</dbReference>
<protein>
    <submittedName>
        <fullName evidence="3">Multicomponent Na+:H+ antiporter subunit G</fullName>
    </submittedName>
</protein>
<dbReference type="NCBIfam" id="TIGR01300">
    <property type="entry name" value="CPA3_mnhG_phaG"/>
    <property type="match status" value="1"/>
</dbReference>
<dbReference type="Proteomes" id="UP000550714">
    <property type="component" value="Unassembled WGS sequence"/>
</dbReference>
<dbReference type="Pfam" id="PF03334">
    <property type="entry name" value="PhaG_MnhG_YufB"/>
    <property type="match status" value="1"/>
</dbReference>
<name>A0A839S8I1_9PSEU</name>
<dbReference type="AlphaFoldDB" id="A0A839S8I1"/>
<feature type="transmembrane region" description="Helical" evidence="2">
    <location>
        <begin position="62"/>
        <end position="80"/>
    </location>
</feature>
<dbReference type="PANTHER" id="PTHR34703:SF1">
    <property type="entry name" value="ANTIPORTER SUBUNIT MNHG2-RELATED"/>
    <property type="match status" value="1"/>
</dbReference>
<sequence>MSVRDWVSAVGLISGALFCVIGAWGMVRLPDTLSRLQAATKPQTLGLLLILAGTAVRLEPHFAVGLVLAGLFQVITAPALSQLFGRAAYRTGGVDRSTLVVDELAQRLRSGRE</sequence>
<dbReference type="GO" id="GO:0015385">
    <property type="term" value="F:sodium:proton antiporter activity"/>
    <property type="evidence" value="ECO:0007669"/>
    <property type="project" value="TreeGrafter"/>
</dbReference>
<dbReference type="PANTHER" id="PTHR34703">
    <property type="entry name" value="ANTIPORTER SUBUNIT MNHG2-RELATED"/>
    <property type="match status" value="1"/>
</dbReference>
<organism evidence="3 4">
    <name type="scientific">Prauserella isguenensis</name>
    <dbReference type="NCBI Taxonomy" id="1470180"/>
    <lineage>
        <taxon>Bacteria</taxon>
        <taxon>Bacillati</taxon>
        <taxon>Actinomycetota</taxon>
        <taxon>Actinomycetes</taxon>
        <taxon>Pseudonocardiales</taxon>
        <taxon>Pseudonocardiaceae</taxon>
        <taxon>Prauserella</taxon>
    </lineage>
</organism>
<evidence type="ECO:0000313" key="4">
    <source>
        <dbReference type="Proteomes" id="UP000550714"/>
    </source>
</evidence>
<comment type="caution">
    <text evidence="3">The sequence shown here is derived from an EMBL/GenBank/DDBJ whole genome shotgun (WGS) entry which is preliminary data.</text>
</comment>
<accession>A0A839S8I1</accession>
<proteinExistence type="inferred from homology"/>
<feature type="transmembrane region" description="Helical" evidence="2">
    <location>
        <begin position="6"/>
        <end position="27"/>
    </location>
</feature>
<keyword evidence="4" id="KW-1185">Reference proteome</keyword>
<keyword evidence="2" id="KW-0812">Transmembrane</keyword>
<gene>
    <name evidence="3" type="ORF">FHS23_004344</name>
</gene>
<evidence type="ECO:0000256" key="2">
    <source>
        <dbReference type="SAM" id="Phobius"/>
    </source>
</evidence>
<keyword evidence="2" id="KW-0472">Membrane</keyword>
<evidence type="ECO:0000313" key="3">
    <source>
        <dbReference type="EMBL" id="MBB3053300.1"/>
    </source>
</evidence>
<dbReference type="EMBL" id="JACHWU010000008">
    <property type="protein sequence ID" value="MBB3053300.1"/>
    <property type="molecule type" value="Genomic_DNA"/>
</dbReference>
<dbReference type="RefSeq" id="WP_183658948.1">
    <property type="nucleotide sequence ID" value="NZ_JACHWU010000008.1"/>
</dbReference>